<proteinExistence type="predicted"/>
<comment type="caution">
    <text evidence="1">The sequence shown here is derived from an EMBL/GenBank/DDBJ whole genome shotgun (WGS) entry which is preliminary data.</text>
</comment>
<dbReference type="Proteomes" id="UP000265618">
    <property type="component" value="Unassembled WGS sequence"/>
</dbReference>
<accession>A0A9K3DA76</accession>
<keyword evidence="2" id="KW-1185">Reference proteome</keyword>
<sequence>MMYRFSEHDYGISGVGFTDDCRFVVSVGIKNDGNIYVLEAATGDIVGHLK</sequence>
<evidence type="ECO:0000313" key="1">
    <source>
        <dbReference type="EMBL" id="GIQ91442.1"/>
    </source>
</evidence>
<gene>
    <name evidence="1" type="ORF">KIPB_014698</name>
</gene>
<name>A0A9K3DA76_9EUKA</name>
<dbReference type="AlphaFoldDB" id="A0A9K3DA76"/>
<evidence type="ECO:0000313" key="2">
    <source>
        <dbReference type="Proteomes" id="UP000265618"/>
    </source>
</evidence>
<protein>
    <submittedName>
        <fullName evidence="1">Uncharacterized protein</fullName>
    </submittedName>
</protein>
<feature type="non-terminal residue" evidence="1">
    <location>
        <position position="1"/>
    </location>
</feature>
<dbReference type="OrthoDB" id="10264376at2759"/>
<reference evidence="1 2" key="1">
    <citation type="journal article" date="2018" name="PLoS ONE">
        <title>The draft genome of Kipferlia bialata reveals reductive genome evolution in fornicate parasites.</title>
        <authorList>
            <person name="Tanifuji G."/>
            <person name="Takabayashi S."/>
            <person name="Kume K."/>
            <person name="Takagi M."/>
            <person name="Nakayama T."/>
            <person name="Kamikawa R."/>
            <person name="Inagaki Y."/>
            <person name="Hashimoto T."/>
        </authorList>
    </citation>
    <scope>NUCLEOTIDE SEQUENCE [LARGE SCALE GENOMIC DNA]</scope>
    <source>
        <strain evidence="1">NY0173</strain>
    </source>
</reference>
<organism evidence="1 2">
    <name type="scientific">Kipferlia bialata</name>
    <dbReference type="NCBI Taxonomy" id="797122"/>
    <lineage>
        <taxon>Eukaryota</taxon>
        <taxon>Metamonada</taxon>
        <taxon>Carpediemonas-like organisms</taxon>
        <taxon>Kipferlia</taxon>
    </lineage>
</organism>
<dbReference type="EMBL" id="BDIP01007720">
    <property type="protein sequence ID" value="GIQ91442.1"/>
    <property type="molecule type" value="Genomic_DNA"/>
</dbReference>